<evidence type="ECO:0000313" key="3">
    <source>
        <dbReference type="Proteomes" id="UP000593576"/>
    </source>
</evidence>
<keyword evidence="1" id="KW-0175">Coiled coil</keyword>
<dbReference type="PANTHER" id="PTHR48200:SF1">
    <property type="entry name" value="AMINOTRANSFERASE-LIKE PLANT MOBILE DOMAIN-CONTAINING PROTEIN"/>
    <property type="match status" value="1"/>
</dbReference>
<gene>
    <name evidence="2" type="ORF">Goshw_028040</name>
</gene>
<dbReference type="Proteomes" id="UP000593576">
    <property type="component" value="Unassembled WGS sequence"/>
</dbReference>
<sequence length="237" mass="27584">MGLPVDTVKARLKDKNGFCISWSNIRDAMGKASGDRHLALFAFAIYRLIVFPKALGYVSVELDDFLFQIEKRVNPAPAILVETIISISFIRRKGDRYFLGCEFLKSEWPSYQSIEEWVQNLLYIDIPRNRMEGSIDDSEHGTHRGRSFDLRLEILEEIGRDTNQVGSNLELAIRNHFQPFPSKTYIQWCLKRSKISVLVQLKGKRKVLDDVVELTEKIHNLEMRLRGKDEEVRQKRE</sequence>
<evidence type="ECO:0000313" key="2">
    <source>
        <dbReference type="EMBL" id="MBA0861458.1"/>
    </source>
</evidence>
<reference evidence="2 3" key="1">
    <citation type="journal article" date="2019" name="Genome Biol. Evol.">
        <title>Insights into the evolution of the New World diploid cottons (Gossypium, subgenus Houzingenia) based on genome sequencing.</title>
        <authorList>
            <person name="Grover C.E."/>
            <person name="Arick M.A. 2nd"/>
            <person name="Thrash A."/>
            <person name="Conover J.L."/>
            <person name="Sanders W.S."/>
            <person name="Peterson D.G."/>
            <person name="Frelichowski J.E."/>
            <person name="Scheffler J.A."/>
            <person name="Scheffler B.E."/>
            <person name="Wendel J.F."/>
        </authorList>
    </citation>
    <scope>NUCLEOTIDE SEQUENCE [LARGE SCALE GENOMIC DNA]</scope>
    <source>
        <strain evidence="2">1</strain>
        <tissue evidence="2">Leaf</tissue>
    </source>
</reference>
<protein>
    <submittedName>
        <fullName evidence="2">Uncharacterized protein</fullName>
    </submittedName>
</protein>
<dbReference type="AlphaFoldDB" id="A0A7J9LS19"/>
<comment type="caution">
    <text evidence="2">The sequence shown here is derived from an EMBL/GenBank/DDBJ whole genome shotgun (WGS) entry which is preliminary data.</text>
</comment>
<dbReference type="EMBL" id="JABFAF010000007">
    <property type="protein sequence ID" value="MBA0861458.1"/>
    <property type="molecule type" value="Genomic_DNA"/>
</dbReference>
<dbReference type="PANTHER" id="PTHR48200">
    <property type="entry name" value="PROTEIN, PUTATIVE-RELATED"/>
    <property type="match status" value="1"/>
</dbReference>
<keyword evidence="3" id="KW-1185">Reference proteome</keyword>
<organism evidence="2 3">
    <name type="scientific">Gossypium schwendimanii</name>
    <name type="common">Cotton</name>
    <dbReference type="NCBI Taxonomy" id="34291"/>
    <lineage>
        <taxon>Eukaryota</taxon>
        <taxon>Viridiplantae</taxon>
        <taxon>Streptophyta</taxon>
        <taxon>Embryophyta</taxon>
        <taxon>Tracheophyta</taxon>
        <taxon>Spermatophyta</taxon>
        <taxon>Magnoliopsida</taxon>
        <taxon>eudicotyledons</taxon>
        <taxon>Gunneridae</taxon>
        <taxon>Pentapetalae</taxon>
        <taxon>rosids</taxon>
        <taxon>malvids</taxon>
        <taxon>Malvales</taxon>
        <taxon>Malvaceae</taxon>
        <taxon>Malvoideae</taxon>
        <taxon>Gossypium</taxon>
    </lineage>
</organism>
<evidence type="ECO:0000256" key="1">
    <source>
        <dbReference type="SAM" id="Coils"/>
    </source>
</evidence>
<proteinExistence type="predicted"/>
<accession>A0A7J9LS19</accession>
<feature type="coiled-coil region" evidence="1">
    <location>
        <begin position="204"/>
        <end position="231"/>
    </location>
</feature>
<name>A0A7J9LS19_GOSSC</name>